<organism evidence="2 3">
    <name type="scientific">Sphingomonas koreensis</name>
    <dbReference type="NCBI Taxonomy" id="93064"/>
    <lineage>
        <taxon>Bacteria</taxon>
        <taxon>Pseudomonadati</taxon>
        <taxon>Pseudomonadota</taxon>
        <taxon>Alphaproteobacteria</taxon>
        <taxon>Sphingomonadales</taxon>
        <taxon>Sphingomonadaceae</taxon>
        <taxon>Sphingomonas</taxon>
    </lineage>
</organism>
<feature type="region of interest" description="Disordered" evidence="1">
    <location>
        <begin position="81"/>
        <end position="100"/>
    </location>
</feature>
<dbReference type="Proteomes" id="UP000185161">
    <property type="component" value="Chromosome"/>
</dbReference>
<dbReference type="GeneID" id="44134496"/>
<gene>
    <name evidence="2" type="ORF">BRX40_18215</name>
</gene>
<evidence type="ECO:0000256" key="1">
    <source>
        <dbReference type="SAM" id="MobiDB-lite"/>
    </source>
</evidence>
<proteinExistence type="predicted"/>
<dbReference type="AlphaFoldDB" id="A0A1L6JGW4"/>
<dbReference type="InterPro" id="IPR056238">
    <property type="entry name" value="YunG-like"/>
</dbReference>
<sequence>MRYETPADFYHTVKRAWSAETIPDAFDPLNPCRNQCAVTALATQHLFGGEIFKTATKGGTHFYNRIDGRYWDLAADQFDEPIPYDNSPSSTDEAHEHATPAQLAALLANVERLHQESK</sequence>
<dbReference type="RefSeq" id="WP_075153329.1">
    <property type="nucleotide sequence ID" value="NZ_CP018820.1"/>
</dbReference>
<evidence type="ECO:0000313" key="3">
    <source>
        <dbReference type="Proteomes" id="UP000185161"/>
    </source>
</evidence>
<dbReference type="EMBL" id="CP018820">
    <property type="protein sequence ID" value="APR55161.1"/>
    <property type="molecule type" value="Genomic_DNA"/>
</dbReference>
<protein>
    <submittedName>
        <fullName evidence="2">Uncharacterized protein</fullName>
    </submittedName>
</protein>
<reference evidence="3" key="1">
    <citation type="submission" date="2016-12" db="EMBL/GenBank/DDBJ databases">
        <title>Whole genome sequencing of Sphingomonas sp. ABOJV.</title>
        <authorList>
            <person name="Conlan S."/>
            <person name="Thomas P.J."/>
            <person name="Mullikin J."/>
            <person name="Palmore T.N."/>
            <person name="Frank K.M."/>
            <person name="Segre J.A."/>
        </authorList>
    </citation>
    <scope>NUCLEOTIDE SEQUENCE [LARGE SCALE GENOMIC DNA]</scope>
    <source>
        <strain evidence="3">ABOJV</strain>
    </source>
</reference>
<dbReference type="KEGG" id="skr:BRX40_18215"/>
<keyword evidence="3" id="KW-1185">Reference proteome</keyword>
<name>A0A1L6JGW4_9SPHN</name>
<dbReference type="STRING" id="93064.BRX40_18215"/>
<accession>A0A1L6JGW4</accession>
<dbReference type="Pfam" id="PF24585">
    <property type="entry name" value="YunG"/>
    <property type="match status" value="1"/>
</dbReference>
<evidence type="ECO:0000313" key="2">
    <source>
        <dbReference type="EMBL" id="APR55161.1"/>
    </source>
</evidence>